<evidence type="ECO:0000256" key="7">
    <source>
        <dbReference type="ARBA" id="ARBA00023016"/>
    </source>
</evidence>
<evidence type="ECO:0000256" key="4">
    <source>
        <dbReference type="ARBA" id="ARBA00022759"/>
    </source>
</evidence>
<evidence type="ECO:0000256" key="3">
    <source>
        <dbReference type="ARBA" id="ARBA00022722"/>
    </source>
</evidence>
<keyword evidence="9" id="KW-1185">Reference proteome</keyword>
<name>A0ABZ0S4Z9_9GAMM</name>
<dbReference type="Proteomes" id="UP001432180">
    <property type="component" value="Chromosome"/>
</dbReference>
<dbReference type="InterPro" id="IPR012933">
    <property type="entry name" value="HicA_mRNA_interferase"/>
</dbReference>
<organism evidence="8 9">
    <name type="scientific">Thiorhodovibrio winogradskyi</name>
    <dbReference type="NCBI Taxonomy" id="77007"/>
    <lineage>
        <taxon>Bacteria</taxon>
        <taxon>Pseudomonadati</taxon>
        <taxon>Pseudomonadota</taxon>
        <taxon>Gammaproteobacteria</taxon>
        <taxon>Chromatiales</taxon>
        <taxon>Chromatiaceae</taxon>
        <taxon>Thiorhodovibrio</taxon>
    </lineage>
</organism>
<evidence type="ECO:0000256" key="2">
    <source>
        <dbReference type="ARBA" id="ARBA00022649"/>
    </source>
</evidence>
<keyword evidence="2" id="KW-1277">Toxin-antitoxin system</keyword>
<reference evidence="8 9" key="1">
    <citation type="journal article" date="2023" name="Microorganisms">
        <title>Thiorhodovibrio frisius and Trv. litoralis spp. nov., Two Novel Members from a Clade of Fastidious Purple Sulfur Bacteria That Exhibit Unique Red-Shifted Light-Harvesting Capabilities.</title>
        <authorList>
            <person name="Methner A."/>
            <person name="Kuzyk S.B."/>
            <person name="Petersen J."/>
            <person name="Bauer S."/>
            <person name="Brinkmann H."/>
            <person name="Sichau K."/>
            <person name="Wanner G."/>
            <person name="Wolf J."/>
            <person name="Neumann-Schaal M."/>
            <person name="Henke P."/>
            <person name="Tank M."/>
            <person name="Sproer C."/>
            <person name="Bunk B."/>
            <person name="Overmann J."/>
        </authorList>
    </citation>
    <scope>NUCLEOTIDE SEQUENCE [LARGE SCALE GENOMIC DNA]</scope>
    <source>
        <strain evidence="8 9">DSM 6702</strain>
    </source>
</reference>
<protein>
    <submittedName>
        <fullName evidence="8">YcfA-like protein</fullName>
    </submittedName>
</protein>
<dbReference type="EMBL" id="CP121472">
    <property type="protein sequence ID" value="WPL16103.1"/>
    <property type="molecule type" value="Genomic_DNA"/>
</dbReference>
<keyword evidence="5" id="KW-0378">Hydrolase</keyword>
<keyword evidence="3" id="KW-0540">Nuclease</keyword>
<dbReference type="Pfam" id="PF07927">
    <property type="entry name" value="HicA_toxin"/>
    <property type="match status" value="1"/>
</dbReference>
<dbReference type="SUPFAM" id="SSF54786">
    <property type="entry name" value="YcfA/nrd intein domain"/>
    <property type="match status" value="1"/>
</dbReference>
<keyword evidence="6" id="KW-0694">RNA-binding</keyword>
<evidence type="ECO:0000256" key="6">
    <source>
        <dbReference type="ARBA" id="ARBA00022884"/>
    </source>
</evidence>
<evidence type="ECO:0000256" key="1">
    <source>
        <dbReference type="ARBA" id="ARBA00006620"/>
    </source>
</evidence>
<dbReference type="InterPro" id="IPR038570">
    <property type="entry name" value="HicA_sf"/>
</dbReference>
<proteinExistence type="inferred from homology"/>
<evidence type="ECO:0000313" key="8">
    <source>
        <dbReference type="EMBL" id="WPL16103.1"/>
    </source>
</evidence>
<keyword evidence="7" id="KW-0346">Stress response</keyword>
<evidence type="ECO:0000313" key="9">
    <source>
        <dbReference type="Proteomes" id="UP001432180"/>
    </source>
</evidence>
<dbReference type="Gene3D" id="3.30.920.30">
    <property type="entry name" value="Hypothetical protein"/>
    <property type="match status" value="1"/>
</dbReference>
<keyword evidence="4" id="KW-0255">Endonuclease</keyword>
<evidence type="ECO:0000256" key="5">
    <source>
        <dbReference type="ARBA" id="ARBA00022801"/>
    </source>
</evidence>
<gene>
    <name evidence="8" type="ORF">Thiowin_01050</name>
</gene>
<accession>A0ABZ0S4Z9</accession>
<comment type="similarity">
    <text evidence="1">Belongs to the HicA mRNA interferase family.</text>
</comment>
<sequence>MSRWPNLSCAEVKRALKALGFSPAKRTGTSHEQWIKQDGQQFHKVTVDCPKEPFTLDLADSMAKQAGITRRELYRAADKKRKWHWLW</sequence>